<feature type="binding site" evidence="2">
    <location>
        <position position="41"/>
    </location>
    <ligand>
        <name>substrate</name>
    </ligand>
</feature>
<feature type="binding site" evidence="2">
    <location>
        <begin position="69"/>
        <end position="71"/>
    </location>
    <ligand>
        <name>substrate</name>
    </ligand>
</feature>
<comment type="caution">
    <text evidence="3">The sequence shown here is derived from an EMBL/GenBank/DDBJ whole genome shotgun (WGS) entry which is preliminary data.</text>
</comment>
<dbReference type="InterPro" id="IPR036424">
    <property type="entry name" value="UPP_synth-like_sf"/>
</dbReference>
<dbReference type="SUPFAM" id="SSF64005">
    <property type="entry name" value="Undecaprenyl diphosphate synthase"/>
    <property type="match status" value="1"/>
</dbReference>
<dbReference type="CDD" id="cd00475">
    <property type="entry name" value="Cis_IPPS"/>
    <property type="match status" value="1"/>
</dbReference>
<dbReference type="NCBIfam" id="TIGR00055">
    <property type="entry name" value="uppS"/>
    <property type="match status" value="1"/>
</dbReference>
<comment type="subunit">
    <text evidence="2">Homodimer.</text>
</comment>
<feature type="binding site" evidence="2">
    <location>
        <position position="190"/>
    </location>
    <ligand>
        <name>substrate</name>
    </ligand>
</feature>
<evidence type="ECO:0000313" key="3">
    <source>
        <dbReference type="EMBL" id="KKR11606.1"/>
    </source>
</evidence>
<dbReference type="PANTHER" id="PTHR10291">
    <property type="entry name" value="DEHYDRODOLICHYL DIPHOSPHATE SYNTHASE FAMILY MEMBER"/>
    <property type="match status" value="1"/>
</dbReference>
<feature type="active site" description="Proton acceptor" evidence="2">
    <location>
        <position position="72"/>
    </location>
</feature>
<dbReference type="InterPro" id="IPR018520">
    <property type="entry name" value="UPP_synth-like_CS"/>
</dbReference>
<proteinExistence type="inferred from homology"/>
<dbReference type="EMBL" id="LBWP01000005">
    <property type="protein sequence ID" value="KKR11606.1"/>
    <property type="molecule type" value="Genomic_DNA"/>
</dbReference>
<keyword evidence="2" id="KW-0479">Metal-binding</keyword>
<keyword evidence="1 2" id="KW-0808">Transferase</keyword>
<evidence type="ECO:0000256" key="2">
    <source>
        <dbReference type="HAMAP-Rule" id="MF_01139"/>
    </source>
</evidence>
<dbReference type="Pfam" id="PF01255">
    <property type="entry name" value="Prenyltransf"/>
    <property type="match status" value="1"/>
</dbReference>
<comment type="caution">
    <text evidence="2">Lacks conserved residue(s) required for the propagation of feature annotation.</text>
</comment>
<dbReference type="InterPro" id="IPR001441">
    <property type="entry name" value="UPP_synth-like"/>
</dbReference>
<feature type="active site" evidence="2">
    <location>
        <position position="24"/>
    </location>
</feature>
<feature type="binding site" evidence="2">
    <location>
        <position position="24"/>
    </location>
    <ligand>
        <name>Mg(2+)</name>
        <dbReference type="ChEBI" id="CHEBI:18420"/>
    </ligand>
</feature>
<dbReference type="PROSITE" id="PS01066">
    <property type="entry name" value="UPP_SYNTHASE"/>
    <property type="match status" value="1"/>
</dbReference>
<feature type="binding site" evidence="2">
    <location>
        <begin position="25"/>
        <end position="28"/>
    </location>
    <ligand>
        <name>substrate</name>
    </ligand>
</feature>
<dbReference type="PANTHER" id="PTHR10291:SF0">
    <property type="entry name" value="DEHYDRODOLICHYL DIPHOSPHATE SYNTHASE 2"/>
    <property type="match status" value="1"/>
</dbReference>
<feature type="binding site" evidence="2">
    <location>
        <position position="29"/>
    </location>
    <ligand>
        <name>substrate</name>
    </ligand>
</feature>
<name>A0A0G0NFN9_9BACT</name>
<evidence type="ECO:0000256" key="1">
    <source>
        <dbReference type="ARBA" id="ARBA00022679"/>
    </source>
</evidence>
<reference evidence="3 4" key="1">
    <citation type="journal article" date="2015" name="Nature">
        <title>rRNA introns, odd ribosomes, and small enigmatic genomes across a large radiation of phyla.</title>
        <authorList>
            <person name="Brown C.T."/>
            <person name="Hug L.A."/>
            <person name="Thomas B.C."/>
            <person name="Sharon I."/>
            <person name="Castelle C.J."/>
            <person name="Singh A."/>
            <person name="Wilkins M.J."/>
            <person name="Williams K.H."/>
            <person name="Banfield J.F."/>
        </authorList>
    </citation>
    <scope>NUCLEOTIDE SEQUENCE [LARGE SCALE GENOMIC DNA]</scope>
</reference>
<feature type="binding site" evidence="2">
    <location>
        <position position="73"/>
    </location>
    <ligand>
        <name>substrate</name>
    </ligand>
</feature>
<evidence type="ECO:0000313" key="4">
    <source>
        <dbReference type="Proteomes" id="UP000034246"/>
    </source>
</evidence>
<dbReference type="GO" id="GO:0045547">
    <property type="term" value="F:ditrans,polycis-polyprenyl diphosphate synthase [(2E,6E)-farnesyl diphosphate specific] activity"/>
    <property type="evidence" value="ECO:0007669"/>
    <property type="project" value="TreeGrafter"/>
</dbReference>
<gene>
    <name evidence="3" type="ORF">UT39_C0005G0041</name>
</gene>
<sequence length="426" mass="49420">MPSDDKSPFPPGTIVPNHIAVILDGNGRWARSRGLPVTKGHEAGAKAIKKVMDAARGWGVHTLTIWGWSTENWSRPYWETKKIMSLVMTYLQNELKTAKKDGIRFHHIGRKDRLPKDVRAWITRIENETRNNTKYILNVALDYGGHDEIVRAVKRIVEDKIPSTEIDEQLFESYLDTSGQPYPYPDLFIRTSGEQRTSGFLPWQLAYTEFYFEPDHLPDMNPEKLKAAILDFSRRRRRFGAKDKVMHFKFEPEAVAKLEVAWWRLKKIPAGIRFRDYAIEHIKEQFGISKDLAKKAAQLMVEALVWGEEKKWEEAKNPLKKFYELLKGELKLAFEPSIAASLEVKLWQDIGDKKNIGSVLDVEEVARQYYSEVYRISDFQAAKIAHLRILANLERNLAEDGEGDDHWNKARDYLQKYYVALKDRVA</sequence>
<dbReference type="Proteomes" id="UP000034246">
    <property type="component" value="Unassembled WGS sequence"/>
</dbReference>
<protein>
    <recommendedName>
        <fullName evidence="2">Isoprenyl transferase</fullName>
        <ecNumber evidence="2">2.5.1.-</ecNumber>
    </recommendedName>
</protein>
<feature type="binding site" evidence="2">
    <location>
        <position position="75"/>
    </location>
    <ligand>
        <name>substrate</name>
    </ligand>
</feature>
<dbReference type="AlphaFoldDB" id="A0A0G0NFN9"/>
<dbReference type="HAMAP" id="MF_01139">
    <property type="entry name" value="ISPT"/>
    <property type="match status" value="1"/>
</dbReference>
<dbReference type="GO" id="GO:0000287">
    <property type="term" value="F:magnesium ion binding"/>
    <property type="evidence" value="ECO:0007669"/>
    <property type="project" value="UniProtKB-UniRule"/>
</dbReference>
<comment type="similarity">
    <text evidence="2">Belongs to the UPP synthase family.</text>
</comment>
<dbReference type="GO" id="GO:0016094">
    <property type="term" value="P:polyprenol biosynthetic process"/>
    <property type="evidence" value="ECO:0007669"/>
    <property type="project" value="TreeGrafter"/>
</dbReference>
<comment type="function">
    <text evidence="2">Catalyzes the condensation of isopentenyl diphosphate (IPP) with allylic pyrophosphates generating different type of terpenoids.</text>
</comment>
<dbReference type="EC" id="2.5.1.-" evidence="2"/>
<feature type="binding site" evidence="2">
    <location>
        <position position="209"/>
    </location>
    <ligand>
        <name>Mg(2+)</name>
        <dbReference type="ChEBI" id="CHEBI:18420"/>
    </ligand>
</feature>
<accession>A0A0G0NFN9</accession>
<dbReference type="STRING" id="1618550.UT39_C0005G0041"/>
<organism evidence="3 4">
    <name type="scientific">Candidatus Woesebacteria bacterium GW2011_GWA1_39_21</name>
    <dbReference type="NCBI Taxonomy" id="1618550"/>
    <lineage>
        <taxon>Bacteria</taxon>
        <taxon>Candidatus Woeseibacteriota</taxon>
    </lineage>
</organism>
<feature type="binding site" evidence="2">
    <location>
        <begin position="196"/>
        <end position="198"/>
    </location>
    <ligand>
        <name>substrate</name>
    </ligand>
</feature>
<keyword evidence="2" id="KW-0460">Magnesium</keyword>
<dbReference type="PATRIC" id="fig|1618550.3.peg.423"/>
<dbReference type="Gene3D" id="3.40.1180.10">
    <property type="entry name" value="Decaprenyl diphosphate synthase-like"/>
    <property type="match status" value="1"/>
</dbReference>
<comment type="cofactor">
    <cofactor evidence="2">
        <name>Mg(2+)</name>
        <dbReference type="ChEBI" id="CHEBI:18420"/>
    </cofactor>
    <text evidence="2">Binds 2 magnesium ions per subunit.</text>
</comment>